<dbReference type="InterPro" id="IPR028098">
    <property type="entry name" value="Glyco_trans_4-like_N"/>
</dbReference>
<dbReference type="SUPFAM" id="SSF53756">
    <property type="entry name" value="UDP-Glycosyltransferase/glycogen phosphorylase"/>
    <property type="match status" value="1"/>
</dbReference>
<proteinExistence type="predicted"/>
<dbReference type="EMBL" id="JABMKV010000003">
    <property type="protein sequence ID" value="NQX32749.1"/>
    <property type="molecule type" value="Genomic_DNA"/>
</dbReference>
<protein>
    <submittedName>
        <fullName evidence="2">Glycosyltransferase</fullName>
    </submittedName>
</protein>
<evidence type="ECO:0000313" key="2">
    <source>
        <dbReference type="EMBL" id="NQX32749.1"/>
    </source>
</evidence>
<name>A0ABX2DI18_9SPHI</name>
<accession>A0ABX2DI18</accession>
<gene>
    <name evidence="2" type="ORF">HQN85_13490</name>
</gene>
<dbReference type="Proteomes" id="UP000762110">
    <property type="component" value="Unassembled WGS sequence"/>
</dbReference>
<keyword evidence="3" id="KW-1185">Reference proteome</keyword>
<feature type="domain" description="Glycosyltransferase subfamily 4-like N-terminal" evidence="1">
    <location>
        <begin position="66"/>
        <end position="169"/>
    </location>
</feature>
<organism evidence="2 3">
    <name type="scientific">Pedobacter boryungensis</name>
    <dbReference type="NCBI Taxonomy" id="869962"/>
    <lineage>
        <taxon>Bacteria</taxon>
        <taxon>Pseudomonadati</taxon>
        <taxon>Bacteroidota</taxon>
        <taxon>Sphingobacteriia</taxon>
        <taxon>Sphingobacteriales</taxon>
        <taxon>Sphingobacteriaceae</taxon>
        <taxon>Pedobacter</taxon>
    </lineage>
</organism>
<evidence type="ECO:0000259" key="1">
    <source>
        <dbReference type="Pfam" id="PF13439"/>
    </source>
</evidence>
<dbReference type="RefSeq" id="WP_173273095.1">
    <property type="nucleotide sequence ID" value="NZ_JABMKV010000003.1"/>
</dbReference>
<evidence type="ECO:0000313" key="3">
    <source>
        <dbReference type="Proteomes" id="UP000762110"/>
    </source>
</evidence>
<comment type="caution">
    <text evidence="2">The sequence shown here is derived from an EMBL/GenBank/DDBJ whole genome shotgun (WGS) entry which is preliminary data.</text>
</comment>
<sequence>MKEILFLTAYPTKKTLKDGMVQRVKNIDDLFTHTPRIFLDVKIRFYFSKQVCEPAEYVKEYKLNAVIHFFLIWKLIKSADIIYLHSIYGAVWTFIQLSFFKKKICLDFHGVVPEENLVINNKFYFYYFNFIERISVRLATHVIHVSKVMERNFTHKYPFITKNSMVYPNYTNIRKDHIPLDFGKKEIGSETTFIYSGNLQSWQNIDELLELIHSYQHVPHYRFIILTGKVEQFKKRILKHHIQLDRIEINSVNSDEIDQYYAKAHYGFILRSNHLLNRVANPTKMMEYLLFGITPIVKSVAIGDFNDYDYEYINVKEFNEHLLPKKSIVNQNIALKILSEKEDLVEFVKL</sequence>
<reference evidence="2 3" key="1">
    <citation type="submission" date="2020-05" db="EMBL/GenBank/DDBJ databases">
        <title>Description of Pedobacter foliorum sp. nov.</title>
        <authorList>
            <person name="Qi S."/>
            <person name="Carlier A."/>
            <person name="Cnockaert M."/>
            <person name="Vandamme P."/>
        </authorList>
    </citation>
    <scope>NUCLEOTIDE SEQUENCE [LARGE SCALE GENOMIC DNA]</scope>
    <source>
        <strain evidence="2 3">LMG 31300</strain>
    </source>
</reference>
<dbReference type="Pfam" id="PF13439">
    <property type="entry name" value="Glyco_transf_4"/>
    <property type="match status" value="1"/>
</dbReference>
<dbReference type="Gene3D" id="3.40.50.2000">
    <property type="entry name" value="Glycogen Phosphorylase B"/>
    <property type="match status" value="2"/>
</dbReference>